<dbReference type="InterPro" id="IPR028208">
    <property type="entry name" value="Effector_pro_NleD-like"/>
</dbReference>
<evidence type="ECO:0000313" key="3">
    <source>
        <dbReference type="EMBL" id="QLY29150.1"/>
    </source>
</evidence>
<dbReference type="AlphaFoldDB" id="A0A7D6VGJ6"/>
<dbReference type="PANTHER" id="PTHR38340:SF1">
    <property type="entry name" value="S-LAYER PROTEIN"/>
    <property type="match status" value="1"/>
</dbReference>
<keyword evidence="4" id="KW-1185">Reference proteome</keyword>
<keyword evidence="2" id="KW-0964">Secreted</keyword>
<dbReference type="InterPro" id="IPR011049">
    <property type="entry name" value="Serralysin-like_metalloprot_C"/>
</dbReference>
<protein>
    <recommendedName>
        <fullName evidence="5">Hemolysin type calcium-binding protein</fullName>
    </recommendedName>
</protein>
<dbReference type="InterPro" id="IPR018511">
    <property type="entry name" value="Hemolysin-typ_Ca-bd_CS"/>
</dbReference>
<dbReference type="RefSeq" id="WP_181580355.1">
    <property type="nucleotide sequence ID" value="NZ_CP059399.1"/>
</dbReference>
<dbReference type="Proteomes" id="UP000515512">
    <property type="component" value="Chromosome"/>
</dbReference>
<dbReference type="Pfam" id="PF14891">
    <property type="entry name" value="Peptidase_M91"/>
    <property type="match status" value="1"/>
</dbReference>
<dbReference type="Pfam" id="PF00353">
    <property type="entry name" value="HemolysinCabind"/>
    <property type="match status" value="2"/>
</dbReference>
<name>A0A7D6VGJ6_9NOCA</name>
<dbReference type="PANTHER" id="PTHR38340">
    <property type="entry name" value="S-LAYER PROTEIN"/>
    <property type="match status" value="1"/>
</dbReference>
<dbReference type="PRINTS" id="PR00313">
    <property type="entry name" value="CABNDNGRPT"/>
</dbReference>
<accession>A0A7D6VGJ6</accession>
<gene>
    <name evidence="3" type="ORF">H0264_28185</name>
</gene>
<dbReference type="InterPro" id="IPR050557">
    <property type="entry name" value="RTX_toxin/Mannuronan_C5-epim"/>
</dbReference>
<dbReference type="Gene3D" id="2.150.10.10">
    <property type="entry name" value="Serralysin-like metalloprotease, C-terminal"/>
    <property type="match status" value="2"/>
</dbReference>
<evidence type="ECO:0000256" key="2">
    <source>
        <dbReference type="ARBA" id="ARBA00022525"/>
    </source>
</evidence>
<organism evidence="3 4">
    <name type="scientific">Nocardia huaxiensis</name>
    <dbReference type="NCBI Taxonomy" id="2755382"/>
    <lineage>
        <taxon>Bacteria</taxon>
        <taxon>Bacillati</taxon>
        <taxon>Actinomycetota</taxon>
        <taxon>Actinomycetes</taxon>
        <taxon>Mycobacteriales</taxon>
        <taxon>Nocardiaceae</taxon>
        <taxon>Nocardia</taxon>
    </lineage>
</organism>
<dbReference type="GO" id="GO:0005576">
    <property type="term" value="C:extracellular region"/>
    <property type="evidence" value="ECO:0007669"/>
    <property type="project" value="UniProtKB-SubCell"/>
</dbReference>
<dbReference type="SUPFAM" id="SSF51120">
    <property type="entry name" value="beta-Roll"/>
    <property type="match status" value="1"/>
</dbReference>
<reference evidence="3 4" key="1">
    <citation type="submission" date="2020-07" db="EMBL/GenBank/DDBJ databases">
        <authorList>
            <person name="Zhuang K."/>
            <person name="Ran Y."/>
        </authorList>
    </citation>
    <scope>NUCLEOTIDE SEQUENCE [LARGE SCALE GENOMIC DNA]</scope>
    <source>
        <strain evidence="3 4">WCH-YHL-001</strain>
    </source>
</reference>
<evidence type="ECO:0000313" key="4">
    <source>
        <dbReference type="Proteomes" id="UP000515512"/>
    </source>
</evidence>
<proteinExistence type="predicted"/>
<dbReference type="PROSITE" id="PS00330">
    <property type="entry name" value="HEMOLYSIN_CALCIUM"/>
    <property type="match status" value="3"/>
</dbReference>
<dbReference type="GO" id="GO:0005509">
    <property type="term" value="F:calcium ion binding"/>
    <property type="evidence" value="ECO:0007669"/>
    <property type="project" value="InterPro"/>
</dbReference>
<dbReference type="KEGG" id="nhu:H0264_28185"/>
<dbReference type="EMBL" id="CP059399">
    <property type="protein sequence ID" value="QLY29150.1"/>
    <property type="molecule type" value="Genomic_DNA"/>
</dbReference>
<evidence type="ECO:0000256" key="1">
    <source>
        <dbReference type="ARBA" id="ARBA00004613"/>
    </source>
</evidence>
<dbReference type="InterPro" id="IPR001343">
    <property type="entry name" value="Hemolysn_Ca-bd"/>
</dbReference>
<evidence type="ECO:0008006" key="5">
    <source>
        <dbReference type="Google" id="ProtNLM"/>
    </source>
</evidence>
<sequence>MPTLAEVERWRLSALADAGRRIGAQNQEFLANIGRMRGDIRAAQAHWEGQAYWAAYDRIGADYAAGFTLAQEVGALAEAMIAGAVTLAGYRDVLLSRVGDARDAGFTVADDWTVSIAATANDGDRVVQQELIDLARAELVTATVEVDRTIAAARDAVRELGGRLGDDTAVLGDEPRVTVDFEKVTIETGAANDVVTVADDPATHAVTVTINGVAQTFTGEAAKNIVIKTHGGDDQITVAAGTVVGVKAEGGSGKDVMTGGRGRDYLDGGADDDVVIGGAGDDVLYGGAGHDILLGGDGNDYLEGGCGDDGIAGGGGDDILSGGLGGDVLRGDDGADRIYDRPVVDIVLQEIPDRIVVVGSPEFQERVRADLEFLNSSPTGQQLLASLGTGEHTVTITEGLTGQNSARNYSDGAYYDETTGMPGGGSDVTVTYDPRTVSFNERYSGQSWYETPPSVILGHELAHAIDATRGTLREDAYAGVDAVDNNTGDDNRQLPISNAERVAVGLPIDHDNNPATPEQLTPEHAPVLTENALRAELGLPRREHYDYD</sequence>
<comment type="subcellular location">
    <subcellularLocation>
        <location evidence="1">Secreted</location>
    </subcellularLocation>
</comment>